<dbReference type="Proteomes" id="UP000199468">
    <property type="component" value="Unassembled WGS sequence"/>
</dbReference>
<evidence type="ECO:0000256" key="4">
    <source>
        <dbReference type="SAM" id="MobiDB-lite"/>
    </source>
</evidence>
<keyword evidence="3" id="KW-0574">Periplasm</keyword>
<dbReference type="Gene3D" id="3.90.1210.10">
    <property type="entry name" value="Antifreeze-like/N-acetylneuraminic acid synthase C-terminal domain"/>
    <property type="match status" value="1"/>
</dbReference>
<sequence length="348" mass="36120">MIRLSLIALALSGTAALAAPQQAQPAPVAVASAVAAPAAAALPSRLQLRSEVNLGRDLVTFGDLIPGLSGEAAATAAFRAPALGETGTIQVARIVEAARAAGIVHDASEFRSQGFAQVVVTRSARRITAMDLEAAVKTGLQERFGVDARIFALAIDGGAPSIAVEPELTGDVAVVELSFDARSRRLQARLAVPGSAAMRLKPLRISGQLVETMEVVVPRRLIARGETLGKDDVVIERRQREGQGGEVIGDIRAAIDKVARRALLAGVPLRASDVQREEIVGKGDLVTIVYETPGLLLTLRGRANEAGAMGDVISITNPQSKRVLQGKVSGPGRVSVQPSAAGRVASAQ</sequence>
<dbReference type="CDD" id="cd11614">
    <property type="entry name" value="SAF_CpaB_FlgA_like"/>
    <property type="match status" value="1"/>
</dbReference>
<comment type="caution">
    <text evidence="7">The sequence shown here is derived from an EMBL/GenBank/DDBJ whole genome shotgun (WGS) entry which is preliminary data.</text>
</comment>
<dbReference type="Pfam" id="PF13144">
    <property type="entry name" value="ChapFlgA"/>
    <property type="match status" value="1"/>
</dbReference>
<accession>A0ABY0NV74</accession>
<feature type="region of interest" description="Disordered" evidence="4">
    <location>
        <begin position="325"/>
        <end position="348"/>
    </location>
</feature>
<proteinExistence type="predicted"/>
<dbReference type="PANTHER" id="PTHR36307">
    <property type="entry name" value="FLAGELLA BASAL BODY P-RING FORMATION PROTEIN FLGA"/>
    <property type="match status" value="1"/>
</dbReference>
<dbReference type="NCBIfam" id="TIGR03170">
    <property type="entry name" value="flgA_cterm"/>
    <property type="match status" value="1"/>
</dbReference>
<evidence type="ECO:0000256" key="3">
    <source>
        <dbReference type="ARBA" id="ARBA00022764"/>
    </source>
</evidence>
<dbReference type="InterPro" id="IPR039246">
    <property type="entry name" value="Flagellar_FlgA"/>
</dbReference>
<keyword evidence="7" id="KW-0966">Cell projection</keyword>
<name>A0ABY0NV74_9HYPH</name>
<evidence type="ECO:0000313" key="8">
    <source>
        <dbReference type="Proteomes" id="UP000199468"/>
    </source>
</evidence>
<keyword evidence="7" id="KW-0282">Flagellum</keyword>
<feature type="domain" description="SAF" evidence="6">
    <location>
        <begin position="213"/>
        <end position="275"/>
    </location>
</feature>
<evidence type="ECO:0000256" key="5">
    <source>
        <dbReference type="SAM" id="SignalP"/>
    </source>
</evidence>
<dbReference type="InterPro" id="IPR013974">
    <property type="entry name" value="SAF"/>
</dbReference>
<dbReference type="PANTHER" id="PTHR36307:SF1">
    <property type="entry name" value="FLAGELLA BASAL BODY P-RING FORMATION PROTEIN FLGA"/>
    <property type="match status" value="1"/>
</dbReference>
<organism evidence="7 8">
    <name type="scientific">Bosea robiniae</name>
    <dbReference type="NCBI Taxonomy" id="1036780"/>
    <lineage>
        <taxon>Bacteria</taxon>
        <taxon>Pseudomonadati</taxon>
        <taxon>Pseudomonadota</taxon>
        <taxon>Alphaproteobacteria</taxon>
        <taxon>Hyphomicrobiales</taxon>
        <taxon>Boseaceae</taxon>
        <taxon>Bosea</taxon>
    </lineage>
</organism>
<evidence type="ECO:0000256" key="1">
    <source>
        <dbReference type="ARBA" id="ARBA00004418"/>
    </source>
</evidence>
<keyword evidence="7" id="KW-0969">Cilium</keyword>
<reference evidence="7 8" key="1">
    <citation type="submission" date="2016-10" db="EMBL/GenBank/DDBJ databases">
        <authorList>
            <person name="Varghese N."/>
            <person name="Submissions S."/>
        </authorList>
    </citation>
    <scope>NUCLEOTIDE SEQUENCE [LARGE SCALE GENOMIC DNA]</scope>
    <source>
        <strain evidence="7 8">DSM 26672</strain>
    </source>
</reference>
<keyword evidence="2 5" id="KW-0732">Signal</keyword>
<dbReference type="InterPro" id="IPR017585">
    <property type="entry name" value="SAF_FlgA"/>
</dbReference>
<keyword evidence="8" id="KW-1185">Reference proteome</keyword>
<dbReference type="SMART" id="SM00858">
    <property type="entry name" value="SAF"/>
    <property type="match status" value="1"/>
</dbReference>
<evidence type="ECO:0000313" key="7">
    <source>
        <dbReference type="EMBL" id="SDF97032.1"/>
    </source>
</evidence>
<comment type="subcellular location">
    <subcellularLocation>
        <location evidence="1">Periplasm</location>
    </subcellularLocation>
</comment>
<evidence type="ECO:0000259" key="6">
    <source>
        <dbReference type="SMART" id="SM00858"/>
    </source>
</evidence>
<feature type="signal peptide" evidence="5">
    <location>
        <begin position="1"/>
        <end position="18"/>
    </location>
</feature>
<dbReference type="RefSeq" id="WP_091856546.1">
    <property type="nucleotide sequence ID" value="NZ_FNBZ01000002.1"/>
</dbReference>
<dbReference type="EMBL" id="FNBZ01000002">
    <property type="protein sequence ID" value="SDF97032.1"/>
    <property type="molecule type" value="Genomic_DNA"/>
</dbReference>
<evidence type="ECO:0000256" key="2">
    <source>
        <dbReference type="ARBA" id="ARBA00022729"/>
    </source>
</evidence>
<feature type="chain" id="PRO_5046799249" evidence="5">
    <location>
        <begin position="19"/>
        <end position="348"/>
    </location>
</feature>
<protein>
    <submittedName>
        <fullName evidence="7">Flagella basal body P-ring formation protein FlgA</fullName>
    </submittedName>
</protein>
<gene>
    <name evidence="7" type="ORF">SAMN05421844_102516</name>
</gene>
<dbReference type="Gene3D" id="2.30.30.760">
    <property type="match status" value="1"/>
</dbReference>